<dbReference type="SUPFAM" id="SSF48056">
    <property type="entry name" value="Di-copper centre-containing domain"/>
    <property type="match status" value="1"/>
</dbReference>
<comment type="catalytic activity">
    <reaction evidence="6">
        <text>2 L-dopa + O2 = 2 L-dopaquinone + 2 H2O</text>
        <dbReference type="Rhea" id="RHEA:34287"/>
        <dbReference type="ChEBI" id="CHEBI:15377"/>
        <dbReference type="ChEBI" id="CHEBI:15379"/>
        <dbReference type="ChEBI" id="CHEBI:57504"/>
        <dbReference type="ChEBI" id="CHEBI:57924"/>
        <dbReference type="EC" id="1.14.18.1"/>
    </reaction>
</comment>
<feature type="domain" description="Tyrosinase copper-binding" evidence="9">
    <location>
        <begin position="288"/>
        <end position="299"/>
    </location>
</feature>
<evidence type="ECO:0000256" key="4">
    <source>
        <dbReference type="ARBA" id="ARBA00023008"/>
    </source>
</evidence>
<comment type="similarity">
    <text evidence="1">Belongs to the tyrosinase family.</text>
</comment>
<organism evidence="10 11">
    <name type="scientific">Triangularia verruculosa</name>
    <dbReference type="NCBI Taxonomy" id="2587418"/>
    <lineage>
        <taxon>Eukaryota</taxon>
        <taxon>Fungi</taxon>
        <taxon>Dikarya</taxon>
        <taxon>Ascomycota</taxon>
        <taxon>Pezizomycotina</taxon>
        <taxon>Sordariomycetes</taxon>
        <taxon>Sordariomycetidae</taxon>
        <taxon>Sordariales</taxon>
        <taxon>Podosporaceae</taxon>
        <taxon>Triangularia</taxon>
    </lineage>
</organism>
<reference evidence="10" key="1">
    <citation type="journal article" date="2023" name="Mol. Phylogenet. Evol.">
        <title>Genome-scale phylogeny and comparative genomics of the fungal order Sordariales.</title>
        <authorList>
            <person name="Hensen N."/>
            <person name="Bonometti L."/>
            <person name="Westerberg I."/>
            <person name="Brannstrom I.O."/>
            <person name="Guillou S."/>
            <person name="Cros-Aarteil S."/>
            <person name="Calhoun S."/>
            <person name="Haridas S."/>
            <person name="Kuo A."/>
            <person name="Mondo S."/>
            <person name="Pangilinan J."/>
            <person name="Riley R."/>
            <person name="LaButti K."/>
            <person name="Andreopoulos B."/>
            <person name="Lipzen A."/>
            <person name="Chen C."/>
            <person name="Yan M."/>
            <person name="Daum C."/>
            <person name="Ng V."/>
            <person name="Clum A."/>
            <person name="Steindorff A."/>
            <person name="Ohm R.A."/>
            <person name="Martin F."/>
            <person name="Silar P."/>
            <person name="Natvig D.O."/>
            <person name="Lalanne C."/>
            <person name="Gautier V."/>
            <person name="Ament-Velasquez S.L."/>
            <person name="Kruys A."/>
            <person name="Hutchinson M.I."/>
            <person name="Powell A.J."/>
            <person name="Barry K."/>
            <person name="Miller A.N."/>
            <person name="Grigoriev I.V."/>
            <person name="Debuchy R."/>
            <person name="Gladieux P."/>
            <person name="Hiltunen Thoren M."/>
            <person name="Johannesson H."/>
        </authorList>
    </citation>
    <scope>NUCLEOTIDE SEQUENCE</scope>
    <source>
        <strain evidence="10">CBS 315.58</strain>
    </source>
</reference>
<evidence type="ECO:0000256" key="5">
    <source>
        <dbReference type="ARBA" id="ARBA00023101"/>
    </source>
</evidence>
<evidence type="ECO:0000256" key="7">
    <source>
        <dbReference type="ARBA" id="ARBA00048881"/>
    </source>
</evidence>
<dbReference type="InterPro" id="IPR002227">
    <property type="entry name" value="Tyrosinase_Cu-bd"/>
</dbReference>
<reference evidence="10" key="2">
    <citation type="submission" date="2023-05" db="EMBL/GenBank/DDBJ databases">
        <authorList>
            <consortium name="Lawrence Berkeley National Laboratory"/>
            <person name="Steindorff A."/>
            <person name="Hensen N."/>
            <person name="Bonometti L."/>
            <person name="Westerberg I."/>
            <person name="Brannstrom I.O."/>
            <person name="Guillou S."/>
            <person name="Cros-Aarteil S."/>
            <person name="Calhoun S."/>
            <person name="Haridas S."/>
            <person name="Kuo A."/>
            <person name="Mondo S."/>
            <person name="Pangilinan J."/>
            <person name="Riley R."/>
            <person name="Labutti K."/>
            <person name="Andreopoulos B."/>
            <person name="Lipzen A."/>
            <person name="Chen C."/>
            <person name="Yanf M."/>
            <person name="Daum C."/>
            <person name="Ng V."/>
            <person name="Clum A."/>
            <person name="Ohm R."/>
            <person name="Martin F."/>
            <person name="Silar P."/>
            <person name="Natvig D."/>
            <person name="Lalanne C."/>
            <person name="Gautier V."/>
            <person name="Ament-Velasquez S.L."/>
            <person name="Kruys A."/>
            <person name="Hutchinson M.I."/>
            <person name="Powell A.J."/>
            <person name="Barry K."/>
            <person name="Miller A.N."/>
            <person name="Grigoriev I.V."/>
            <person name="Debuchy R."/>
            <person name="Gladieux P."/>
            <person name="Thoren M.H."/>
            <person name="Johannesson H."/>
        </authorList>
    </citation>
    <scope>NUCLEOTIDE SEQUENCE</scope>
    <source>
        <strain evidence="10">CBS 315.58</strain>
    </source>
</reference>
<comment type="catalytic activity">
    <reaction evidence="7">
        <text>L-tyrosine + O2 = L-dopaquinone + H2O</text>
        <dbReference type="Rhea" id="RHEA:18117"/>
        <dbReference type="ChEBI" id="CHEBI:15377"/>
        <dbReference type="ChEBI" id="CHEBI:15379"/>
        <dbReference type="ChEBI" id="CHEBI:57924"/>
        <dbReference type="ChEBI" id="CHEBI:58315"/>
        <dbReference type="EC" id="1.14.18.1"/>
    </reaction>
</comment>
<dbReference type="GO" id="GO:0004503">
    <property type="term" value="F:tyrosinase activity"/>
    <property type="evidence" value="ECO:0007669"/>
    <property type="project" value="UniProtKB-EC"/>
</dbReference>
<gene>
    <name evidence="10" type="ORF">QBC40DRAFT_344799</name>
</gene>
<evidence type="ECO:0000256" key="6">
    <source>
        <dbReference type="ARBA" id="ARBA00048233"/>
    </source>
</evidence>
<keyword evidence="11" id="KW-1185">Reference proteome</keyword>
<evidence type="ECO:0000256" key="1">
    <source>
        <dbReference type="ARBA" id="ARBA00009928"/>
    </source>
</evidence>
<dbReference type="EMBL" id="MU863877">
    <property type="protein sequence ID" value="KAK4205268.1"/>
    <property type="molecule type" value="Genomic_DNA"/>
</dbReference>
<evidence type="ECO:0000259" key="9">
    <source>
        <dbReference type="PROSITE" id="PS00498"/>
    </source>
</evidence>
<keyword evidence="4" id="KW-0186">Copper</keyword>
<keyword evidence="5" id="KW-0470">Melanin biosynthesis</keyword>
<dbReference type="InterPro" id="IPR008922">
    <property type="entry name" value="Di-copper_centre_dom_sf"/>
</dbReference>
<evidence type="ECO:0000313" key="11">
    <source>
        <dbReference type="Proteomes" id="UP001303160"/>
    </source>
</evidence>
<evidence type="ECO:0000313" key="10">
    <source>
        <dbReference type="EMBL" id="KAK4205268.1"/>
    </source>
</evidence>
<dbReference type="PROSITE" id="PS00498">
    <property type="entry name" value="TYROSINASE_2"/>
    <property type="match status" value="1"/>
</dbReference>
<dbReference type="Gene3D" id="1.10.1280.10">
    <property type="entry name" value="Di-copper center containing domain from catechol oxidase"/>
    <property type="match status" value="1"/>
</dbReference>
<keyword evidence="3" id="KW-0479">Metal-binding</keyword>
<proteinExistence type="inferred from homology"/>
<dbReference type="GO" id="GO:0046872">
    <property type="term" value="F:metal ion binding"/>
    <property type="evidence" value="ECO:0007669"/>
    <property type="project" value="UniProtKB-KW"/>
</dbReference>
<dbReference type="PROSITE" id="PS00497">
    <property type="entry name" value="TYROSINASE_1"/>
    <property type="match status" value="1"/>
</dbReference>
<dbReference type="PRINTS" id="PR00092">
    <property type="entry name" value="TYROSINASE"/>
</dbReference>
<dbReference type="AlphaFoldDB" id="A0AAN7AZE8"/>
<feature type="domain" description="Tyrosinase copper-binding" evidence="8">
    <location>
        <begin position="53"/>
        <end position="70"/>
    </location>
</feature>
<protein>
    <recommendedName>
        <fullName evidence="2">tyrosinase</fullName>
        <ecNumber evidence="2">1.14.18.1</ecNumber>
    </recommendedName>
</protein>
<evidence type="ECO:0000256" key="3">
    <source>
        <dbReference type="ARBA" id="ARBA00022723"/>
    </source>
</evidence>
<dbReference type="GO" id="GO:0042438">
    <property type="term" value="P:melanin biosynthetic process"/>
    <property type="evidence" value="ECO:0007669"/>
    <property type="project" value="UniProtKB-KW"/>
</dbReference>
<comment type="caution">
    <text evidence="10">The sequence shown here is derived from an EMBL/GenBank/DDBJ whole genome shotgun (WGS) entry which is preliminary data.</text>
</comment>
<evidence type="ECO:0000256" key="2">
    <source>
        <dbReference type="ARBA" id="ARBA00011906"/>
    </source>
</evidence>
<name>A0AAN7AZE8_9PEZI</name>
<dbReference type="InterPro" id="IPR050316">
    <property type="entry name" value="Tyrosinase/Hemocyanin"/>
</dbReference>
<evidence type="ECO:0000259" key="8">
    <source>
        <dbReference type="PROSITE" id="PS00497"/>
    </source>
</evidence>
<sequence>MEPMRNDITKLSGQELDRLVRGFRGIMDLEPSDDNSYSTIATYHGLPAWYCQHENVLFPLWHRAYLIRLERALRHVLQDDTFAMPYWSETSDSSAKGGLPTIFTSKTYTYSDGSETVSNPLYSYKLQTKVTDSKQTYAKPVGYETVRYPWSGLVSGKFETDTIAHNAKVASLPEVEVTKMLNGNIVAWLTEEIYRGSNGDERPAGELHKFKECLNAPNYTVFSNNTSAADWNNRHKGDHHQPVVTSLEEPHNGLHLAIGGWNIPGKKNYSAYAFANGDMGDNETAAFDPVFYFHHCFIDYTFWKWQVRNEQIDDLPIDDTLKGVDGLSLDSPLEPFNAQEINGNNRAVTGRDLVNIANLGYSYPDVPHVGFMAPNIDAPKLAVSGINRKNISGSFLVTTWAKGEGNDPHRLLKVQPVLSRWNVDQCKNCLNHLDVKSHVHLLDYSHQQAKDTTFFSLVHTYGDMRRGELEEFGLIGNSPINVELHARDD</sequence>
<dbReference type="Pfam" id="PF00264">
    <property type="entry name" value="Tyrosinase"/>
    <property type="match status" value="1"/>
</dbReference>
<accession>A0AAN7AZE8</accession>
<dbReference type="Proteomes" id="UP001303160">
    <property type="component" value="Unassembled WGS sequence"/>
</dbReference>
<dbReference type="PANTHER" id="PTHR11474:SF76">
    <property type="entry name" value="SHKT DOMAIN-CONTAINING PROTEIN"/>
    <property type="match status" value="1"/>
</dbReference>
<dbReference type="EC" id="1.14.18.1" evidence="2"/>
<dbReference type="PANTHER" id="PTHR11474">
    <property type="entry name" value="TYROSINASE FAMILY MEMBER"/>
    <property type="match status" value="1"/>
</dbReference>